<sequence>MWWHDSRSALATEEVISTMAHVIQAAPITVVPVKGGGEFPVHRIYCVGRNYVEHAQEMGHTGREPPFFFTKPADTVVYVPEGETGRIEYPSLTKNFHHEIELVVAIGKGGRDIKASDALACIWGYGVGLDMTRRDLQNEAKKQGRPWCIGKAFDQASPIGPLRSIKETGELSSGAITLKVNGAVKQKGDLSQLIWNVGEIIEHLSSGWALQPGDLIYTGTPAGVGAVGKGDTMEGEIAGLGTLKVAVG</sequence>
<keyword evidence="3" id="KW-0413">Isomerase</keyword>
<proteinExistence type="predicted"/>
<dbReference type="PANTHER" id="PTHR11820:SF90">
    <property type="entry name" value="FLUTATHIONE S-TRANSFERASE"/>
    <property type="match status" value="1"/>
</dbReference>
<organism evidence="3">
    <name type="scientific">uncultured bacterium 8</name>
    <dbReference type="NCBI Taxonomy" id="1136413"/>
    <lineage>
        <taxon>Bacteria</taxon>
        <taxon>environmental samples</taxon>
    </lineage>
</organism>
<dbReference type="Gene3D" id="3.90.850.10">
    <property type="entry name" value="Fumarylacetoacetase-like, C-terminal domain"/>
    <property type="match status" value="1"/>
</dbReference>
<protein>
    <submittedName>
        <fullName evidence="3">5-carboxymethyl-2-hydroxymuconate isomerase</fullName>
    </submittedName>
</protein>
<feature type="domain" description="Fumarylacetoacetase-like C-terminal" evidence="2">
    <location>
        <begin position="44"/>
        <end position="247"/>
    </location>
</feature>
<keyword evidence="1" id="KW-0479">Metal-binding</keyword>
<dbReference type="SUPFAM" id="SSF56529">
    <property type="entry name" value="FAH"/>
    <property type="match status" value="1"/>
</dbReference>
<accession>A0A0U3KCE1</accession>
<dbReference type="GO" id="GO:0016853">
    <property type="term" value="F:isomerase activity"/>
    <property type="evidence" value="ECO:0007669"/>
    <property type="project" value="UniProtKB-KW"/>
</dbReference>
<dbReference type="GO" id="GO:0018773">
    <property type="term" value="F:acetylpyruvate hydrolase activity"/>
    <property type="evidence" value="ECO:0007669"/>
    <property type="project" value="TreeGrafter"/>
</dbReference>
<evidence type="ECO:0000259" key="2">
    <source>
        <dbReference type="Pfam" id="PF01557"/>
    </source>
</evidence>
<dbReference type="InterPro" id="IPR036663">
    <property type="entry name" value="Fumarylacetoacetase_C_sf"/>
</dbReference>
<dbReference type="InterPro" id="IPR011234">
    <property type="entry name" value="Fumarylacetoacetase-like_C"/>
</dbReference>
<dbReference type="PANTHER" id="PTHR11820">
    <property type="entry name" value="ACYLPYRUVASE"/>
    <property type="match status" value="1"/>
</dbReference>
<evidence type="ECO:0000313" key="3">
    <source>
        <dbReference type="EMBL" id="ALV86361.1"/>
    </source>
</evidence>
<dbReference type="EMBL" id="KT944260">
    <property type="protein sequence ID" value="ALV86361.1"/>
    <property type="molecule type" value="Genomic_DNA"/>
</dbReference>
<evidence type="ECO:0000256" key="1">
    <source>
        <dbReference type="ARBA" id="ARBA00022723"/>
    </source>
</evidence>
<name>A0A0U3KCE1_9BACT</name>
<reference evidence="3" key="1">
    <citation type="submission" date="2015-10" db="EMBL/GenBank/DDBJ databases">
        <title>Biosynthesis of SCL-MCL polyhydroxyalkanoates by metagenomic clones in Pseudomonas putida.</title>
        <authorList>
            <person name="Cheng J."/>
            <person name="Charles T.C."/>
        </authorList>
    </citation>
    <scope>NUCLEOTIDE SEQUENCE</scope>
</reference>
<dbReference type="GO" id="GO:0046872">
    <property type="term" value="F:metal ion binding"/>
    <property type="evidence" value="ECO:0007669"/>
    <property type="project" value="UniProtKB-KW"/>
</dbReference>
<dbReference type="AlphaFoldDB" id="A0A0U3KCE1"/>
<dbReference type="Pfam" id="PF01557">
    <property type="entry name" value="FAA_hydrolase"/>
    <property type="match status" value="1"/>
</dbReference>